<dbReference type="AlphaFoldDB" id="A0A0B6ZH71"/>
<feature type="compositionally biased region" description="Low complexity" evidence="1">
    <location>
        <begin position="192"/>
        <end position="206"/>
    </location>
</feature>
<feature type="compositionally biased region" description="Pro residues" evidence="1">
    <location>
        <begin position="322"/>
        <end position="333"/>
    </location>
</feature>
<feature type="compositionally biased region" description="Basic and acidic residues" evidence="1">
    <location>
        <begin position="392"/>
        <end position="402"/>
    </location>
</feature>
<feature type="compositionally biased region" description="Low complexity" evidence="1">
    <location>
        <begin position="31"/>
        <end position="47"/>
    </location>
</feature>
<feature type="non-terminal residue" evidence="2">
    <location>
        <position position="1"/>
    </location>
</feature>
<accession>A0A0B6ZH71</accession>
<evidence type="ECO:0000313" key="2">
    <source>
        <dbReference type="EMBL" id="CEK67919.1"/>
    </source>
</evidence>
<feature type="compositionally biased region" description="Low complexity" evidence="1">
    <location>
        <begin position="334"/>
        <end position="345"/>
    </location>
</feature>
<feature type="region of interest" description="Disordered" evidence="1">
    <location>
        <begin position="166"/>
        <end position="433"/>
    </location>
</feature>
<feature type="region of interest" description="Disordered" evidence="1">
    <location>
        <begin position="1"/>
        <end position="87"/>
    </location>
</feature>
<protein>
    <submittedName>
        <fullName evidence="2">Uncharacterized protein</fullName>
    </submittedName>
</protein>
<proteinExistence type="predicted"/>
<feature type="non-terminal residue" evidence="2">
    <location>
        <position position="589"/>
    </location>
</feature>
<name>A0A0B6ZH71_9EUPU</name>
<feature type="compositionally biased region" description="Basic and acidic residues" evidence="1">
    <location>
        <begin position="370"/>
        <end position="380"/>
    </location>
</feature>
<sequence length="589" mass="64418">TNKKESTDGSLPNTAEKSKPGVKETSLNAHSSTTSTVSTTRSAVGTSKSATGNPGHRHEPVNRTVDQVEDHYEHSHQRYQSGYGDQPIYSHMSYHSSADPYFSEDTGFENFETDGGDYDHFYDEGQDEYNFSHDSYHRPPQRLPGQNVHYSRRHIPQGFRGPPPQMYAPNGPSFGHPRPGVGPPPRMGLNGPRGPRPQMGPRGYRPQFGLGGGPVGANGMRGPSRGSPYGPPRPMRPQGLRGPPGANMMGPTAQIGSGNQYPRNGPPPPRLSSPMPRHSSNTPGGPRPRMETPVSSPLPRDGQYPPPRPSLLPHNLMLNLSQPPPNFNVPPSQPSSTPTSTGNSTKITDTMEPPPLPPPKPPTPKPPPPPKKEEKKEEIKPMTPLIPPEQAEQYRRLREQARKHARKQLRKQEHQGKGEPESSDEDDEEKARKKEYEARLTAEREDMEKAALMAAQDDAAVNFEEGATYLVPANQSGLMQQPAYVIQHHPMSTLPSSYGLVSAPHFTHAGHPALHASQFQNLQFMTQQAQPQLVQLPNGQVVYATPAPMTYQAMGPMVSMSPQGIPSGQVPHQMVLSSGGMHQVPVANH</sequence>
<organism evidence="2">
    <name type="scientific">Arion vulgaris</name>
    <dbReference type="NCBI Taxonomy" id="1028688"/>
    <lineage>
        <taxon>Eukaryota</taxon>
        <taxon>Metazoa</taxon>
        <taxon>Spiralia</taxon>
        <taxon>Lophotrochozoa</taxon>
        <taxon>Mollusca</taxon>
        <taxon>Gastropoda</taxon>
        <taxon>Heterobranchia</taxon>
        <taxon>Euthyneura</taxon>
        <taxon>Panpulmonata</taxon>
        <taxon>Eupulmonata</taxon>
        <taxon>Stylommatophora</taxon>
        <taxon>Helicina</taxon>
        <taxon>Arionoidea</taxon>
        <taxon>Arionidae</taxon>
        <taxon>Arion</taxon>
    </lineage>
</organism>
<feature type="compositionally biased region" description="Basic and acidic residues" evidence="1">
    <location>
        <begin position="410"/>
        <end position="420"/>
    </location>
</feature>
<evidence type="ECO:0000256" key="1">
    <source>
        <dbReference type="SAM" id="MobiDB-lite"/>
    </source>
</evidence>
<feature type="compositionally biased region" description="Pro residues" evidence="1">
    <location>
        <begin position="352"/>
        <end position="369"/>
    </location>
</feature>
<feature type="compositionally biased region" description="Basic and acidic residues" evidence="1">
    <location>
        <begin position="56"/>
        <end position="76"/>
    </location>
</feature>
<reference evidence="2" key="1">
    <citation type="submission" date="2014-12" db="EMBL/GenBank/DDBJ databases">
        <title>Insight into the proteome of Arion vulgaris.</title>
        <authorList>
            <person name="Aradska J."/>
            <person name="Bulat T."/>
            <person name="Smidak R."/>
            <person name="Sarate P."/>
            <person name="Gangsoo J."/>
            <person name="Sialana F."/>
            <person name="Bilban M."/>
            <person name="Lubec G."/>
        </authorList>
    </citation>
    <scope>NUCLEOTIDE SEQUENCE</scope>
    <source>
        <tissue evidence="2">Skin</tissue>
    </source>
</reference>
<gene>
    <name evidence="2" type="primary">ORF64416</name>
</gene>
<dbReference type="EMBL" id="HACG01021054">
    <property type="protein sequence ID" value="CEK67919.1"/>
    <property type="molecule type" value="Transcribed_RNA"/>
</dbReference>